<evidence type="ECO:0000256" key="3">
    <source>
        <dbReference type="ARBA" id="ARBA00023127"/>
    </source>
</evidence>
<sequence length="204" mass="22465">MSHYRSISPFTTWRRWMWQDADAPDAQGVALAVANALEKLVTRNDLVAADSEQSGGQDAAGRGTAAFCGPRRPGISIENYIERIHSYALCSPACLVAAFVYLDRAVHRRPDLLVGSLNVHRLLLTAVMIASKFFDTMPQNNAFYAKVGGVSNADLNKMEVELLFLLDFGINVTSLEFESYCSYLEKEMVASNHRKGAGSDVDLL</sequence>
<gene>
    <name evidence="7" type="ORF">HPP92_027020</name>
    <name evidence="6" type="ORF">HPP92_027152</name>
</gene>
<dbReference type="Proteomes" id="UP000639772">
    <property type="component" value="Unassembled WGS sequence"/>
</dbReference>
<evidence type="ECO:0000256" key="1">
    <source>
        <dbReference type="ARBA" id="ARBA00007215"/>
    </source>
</evidence>
<dbReference type="OrthoDB" id="337735at2759"/>
<comment type="caution">
    <text evidence="7">The sequence shown here is derived from an EMBL/GenBank/DDBJ whole genome shotgun (WGS) entry which is preliminary data.</text>
</comment>
<comment type="similarity">
    <text evidence="1">Belongs to the cyclin family. Cyclin U/P subfamily.</text>
</comment>
<evidence type="ECO:0000256" key="2">
    <source>
        <dbReference type="ARBA" id="ARBA00022618"/>
    </source>
</evidence>
<dbReference type="Pfam" id="PF08613">
    <property type="entry name" value="Cyclin"/>
    <property type="match status" value="1"/>
</dbReference>
<accession>A0A835PED6</accession>
<evidence type="ECO:0000313" key="6">
    <source>
        <dbReference type="EMBL" id="KAG0449931.1"/>
    </source>
</evidence>
<dbReference type="PANTHER" id="PTHR15615:SF121">
    <property type="entry name" value="CYCLIN-U1-1"/>
    <property type="match status" value="1"/>
</dbReference>
<dbReference type="PANTHER" id="PTHR15615">
    <property type="match status" value="1"/>
</dbReference>
<proteinExistence type="inferred from homology"/>
<dbReference type="InterPro" id="IPR012389">
    <property type="entry name" value="Cyclin_P/U"/>
</dbReference>
<dbReference type="PIRSF" id="PIRSF027110">
    <property type="entry name" value="PREG"/>
    <property type="match status" value="1"/>
</dbReference>
<evidence type="ECO:0000313" key="8">
    <source>
        <dbReference type="Proteomes" id="UP000636800"/>
    </source>
</evidence>
<dbReference type="EMBL" id="JADCNL010000149">
    <property type="protein sequence ID" value="KAG0449931.1"/>
    <property type="molecule type" value="Genomic_DNA"/>
</dbReference>
<dbReference type="GO" id="GO:0051301">
    <property type="term" value="P:cell division"/>
    <property type="evidence" value="ECO:0007669"/>
    <property type="project" value="UniProtKB-UniRule"/>
</dbReference>
<protein>
    <recommendedName>
        <fullName evidence="5">Cyclin</fullName>
    </recommendedName>
</protein>
<evidence type="ECO:0000256" key="4">
    <source>
        <dbReference type="ARBA" id="ARBA00023306"/>
    </source>
</evidence>
<dbReference type="InterPro" id="IPR036915">
    <property type="entry name" value="Cyclin-like_sf"/>
</dbReference>
<dbReference type="GO" id="GO:0019901">
    <property type="term" value="F:protein kinase binding"/>
    <property type="evidence" value="ECO:0007669"/>
    <property type="project" value="UniProtKB-UniRule"/>
</dbReference>
<dbReference type="InterPro" id="IPR013922">
    <property type="entry name" value="Cyclin_PHO80-like"/>
</dbReference>
<name>A0A835PED6_VANPL</name>
<dbReference type="Gene3D" id="1.10.472.10">
    <property type="entry name" value="Cyclin-like"/>
    <property type="match status" value="1"/>
</dbReference>
<reference evidence="8 9" key="1">
    <citation type="journal article" date="2020" name="Nat. Food">
        <title>A phased Vanilla planifolia genome enables genetic improvement of flavour and production.</title>
        <authorList>
            <person name="Hasing T."/>
            <person name="Tang H."/>
            <person name="Brym M."/>
            <person name="Khazi F."/>
            <person name="Huang T."/>
            <person name="Chambers A.H."/>
        </authorList>
    </citation>
    <scope>NUCLEOTIDE SEQUENCE [LARGE SCALE GENOMIC DNA]</scope>
    <source>
        <tissue evidence="7">Leaf</tissue>
    </source>
</reference>
<keyword evidence="8" id="KW-1185">Reference proteome</keyword>
<keyword evidence="3 5" id="KW-0195">Cyclin</keyword>
<evidence type="ECO:0000256" key="5">
    <source>
        <dbReference type="PIRNR" id="PIRNR027110"/>
    </source>
</evidence>
<dbReference type="AlphaFoldDB" id="A0A835PED6"/>
<keyword evidence="4" id="KW-0131">Cell cycle</keyword>
<evidence type="ECO:0000313" key="9">
    <source>
        <dbReference type="Proteomes" id="UP000639772"/>
    </source>
</evidence>
<evidence type="ECO:0000313" key="7">
    <source>
        <dbReference type="EMBL" id="KAG0449958.1"/>
    </source>
</evidence>
<keyword evidence="2" id="KW-0132">Cell division</keyword>
<dbReference type="EMBL" id="JADCNM010000151">
    <property type="protein sequence ID" value="KAG0449958.1"/>
    <property type="molecule type" value="Genomic_DNA"/>
</dbReference>
<organism evidence="7 9">
    <name type="scientific">Vanilla planifolia</name>
    <name type="common">Vanilla</name>
    <dbReference type="NCBI Taxonomy" id="51239"/>
    <lineage>
        <taxon>Eukaryota</taxon>
        <taxon>Viridiplantae</taxon>
        <taxon>Streptophyta</taxon>
        <taxon>Embryophyta</taxon>
        <taxon>Tracheophyta</taxon>
        <taxon>Spermatophyta</taxon>
        <taxon>Magnoliopsida</taxon>
        <taxon>Liliopsida</taxon>
        <taxon>Asparagales</taxon>
        <taxon>Orchidaceae</taxon>
        <taxon>Vanilloideae</taxon>
        <taxon>Vanilleae</taxon>
        <taxon>Vanilla</taxon>
    </lineage>
</organism>
<dbReference type="Proteomes" id="UP000636800">
    <property type="component" value="Unassembled WGS sequence"/>
</dbReference>
<dbReference type="SUPFAM" id="SSF47954">
    <property type="entry name" value="Cyclin-like"/>
    <property type="match status" value="1"/>
</dbReference>